<name>A0A0D1W103_9EURO</name>
<dbReference type="OrthoDB" id="5395704at2759"/>
<evidence type="ECO:0000313" key="2">
    <source>
        <dbReference type="EMBL" id="KIV82410.1"/>
    </source>
</evidence>
<protein>
    <recommendedName>
        <fullName evidence="4">AA1-like domain-containing protein</fullName>
    </recommendedName>
</protein>
<evidence type="ECO:0008006" key="4">
    <source>
        <dbReference type="Google" id="ProtNLM"/>
    </source>
</evidence>
<accession>A0A0D1W103</accession>
<proteinExistence type="predicted"/>
<dbReference type="Proteomes" id="UP000053599">
    <property type="component" value="Unassembled WGS sequence"/>
</dbReference>
<organism evidence="2 3">
    <name type="scientific">Exophiala sideris</name>
    <dbReference type="NCBI Taxonomy" id="1016849"/>
    <lineage>
        <taxon>Eukaryota</taxon>
        <taxon>Fungi</taxon>
        <taxon>Dikarya</taxon>
        <taxon>Ascomycota</taxon>
        <taxon>Pezizomycotina</taxon>
        <taxon>Eurotiomycetes</taxon>
        <taxon>Chaetothyriomycetidae</taxon>
        <taxon>Chaetothyriales</taxon>
        <taxon>Herpotrichiellaceae</taxon>
        <taxon>Exophiala</taxon>
    </lineage>
</organism>
<gene>
    <name evidence="2" type="ORF">PV11_04525</name>
</gene>
<evidence type="ECO:0000256" key="1">
    <source>
        <dbReference type="SAM" id="SignalP"/>
    </source>
</evidence>
<dbReference type="EMBL" id="KN846952">
    <property type="protein sequence ID" value="KIV82410.1"/>
    <property type="molecule type" value="Genomic_DNA"/>
</dbReference>
<keyword evidence="1" id="KW-0732">Signal</keyword>
<reference evidence="2 3" key="1">
    <citation type="submission" date="2015-01" db="EMBL/GenBank/DDBJ databases">
        <title>The Genome Sequence of Exophiala sideris CBS121828.</title>
        <authorList>
            <consortium name="The Broad Institute Genomics Platform"/>
            <person name="Cuomo C."/>
            <person name="de Hoog S."/>
            <person name="Gorbushina A."/>
            <person name="Stielow B."/>
            <person name="Teixiera M."/>
            <person name="Abouelleil A."/>
            <person name="Chapman S.B."/>
            <person name="Priest M."/>
            <person name="Young S.K."/>
            <person name="Wortman J."/>
            <person name="Nusbaum C."/>
            <person name="Birren B."/>
        </authorList>
    </citation>
    <scope>NUCLEOTIDE SEQUENCE [LARGE SCALE GENOMIC DNA]</scope>
    <source>
        <strain evidence="2 3">CBS 121828</strain>
    </source>
</reference>
<dbReference type="AlphaFoldDB" id="A0A0D1W103"/>
<feature type="chain" id="PRO_5002235981" description="AA1-like domain-containing protein" evidence="1">
    <location>
        <begin position="22"/>
        <end position="163"/>
    </location>
</feature>
<evidence type="ECO:0000313" key="3">
    <source>
        <dbReference type="Proteomes" id="UP000053599"/>
    </source>
</evidence>
<dbReference type="HOGENOM" id="CLU_1627068_0_0_1"/>
<feature type="signal peptide" evidence="1">
    <location>
        <begin position="1"/>
        <end position="21"/>
    </location>
</feature>
<sequence length="163" mass="17515">MVSPIWLLLSLAIVFSSTVSAFSGNFKLTNMTVSSPSQSSANSTEGSYVEFNFGDEDTAQISPIHCCVQWAVNASPPTTWPGSCDNDTFAVLVSSWTGVQDLTLDLQHTYIDNSVGEYPYNVLTKFANLSLAYPSTQYYDCDMSKAECQGSSAITAVVTSSTA</sequence>